<gene>
    <name evidence="1" type="ORF">AW736_02550</name>
</gene>
<comment type="caution">
    <text evidence="1">The sequence shown here is derived from an EMBL/GenBank/DDBJ whole genome shotgun (WGS) entry which is preliminary data.</text>
</comment>
<reference evidence="1 2" key="1">
    <citation type="submission" date="2016-01" db="EMBL/GenBank/DDBJ databases">
        <title>High potential of lignocellulose degradation of a new Verrucomicrobia species.</title>
        <authorList>
            <person name="Wang Y."/>
            <person name="Shi Y."/>
            <person name="Qiu Z."/>
            <person name="Liu S."/>
            <person name="Yang H."/>
        </authorList>
    </citation>
    <scope>NUCLEOTIDE SEQUENCE [LARGE SCALE GENOMIC DNA]</scope>
    <source>
        <strain evidence="1 2">TSB47</strain>
    </source>
</reference>
<dbReference type="AlphaFoldDB" id="A0A178IP91"/>
<proteinExistence type="predicted"/>
<evidence type="ECO:0000313" key="2">
    <source>
        <dbReference type="Proteomes" id="UP000078486"/>
    </source>
</evidence>
<dbReference type="Proteomes" id="UP000078486">
    <property type="component" value="Unassembled WGS sequence"/>
</dbReference>
<keyword evidence="2" id="KW-1185">Reference proteome</keyword>
<name>A0A178IP91_9BACT</name>
<dbReference type="EMBL" id="LRRQ01000023">
    <property type="protein sequence ID" value="OAM91538.1"/>
    <property type="molecule type" value="Genomic_DNA"/>
</dbReference>
<evidence type="ECO:0000313" key="1">
    <source>
        <dbReference type="EMBL" id="OAM91538.1"/>
    </source>
</evidence>
<organism evidence="1 2">
    <name type="scientific">Termitidicoccus mucosus</name>
    <dbReference type="NCBI Taxonomy" id="1184151"/>
    <lineage>
        <taxon>Bacteria</taxon>
        <taxon>Pseudomonadati</taxon>
        <taxon>Verrucomicrobiota</taxon>
        <taxon>Opitutia</taxon>
        <taxon>Opitutales</taxon>
        <taxon>Opitutaceae</taxon>
        <taxon>Termitidicoccus</taxon>
    </lineage>
</organism>
<sequence>MNSHAARRHCVNEAVVIDKVAVAGVVGRIDVDAFDAPGEGHAEVAEGGGLTLGESTTWQNGSPGVSILLFPQEMGGMGNAENAAKRTTTNVLKRISGRILLSLAMCSIRRELGRNPSEFSVSVNSNEESRDG</sequence>
<protein>
    <submittedName>
        <fullName evidence="1">Uncharacterized protein</fullName>
    </submittedName>
</protein>
<accession>A0A178IP91</accession>